<keyword evidence="5" id="KW-0175">Coiled coil</keyword>
<protein>
    <submittedName>
        <fullName evidence="8">DUF4368 domain-containing protein</fullName>
    </submittedName>
</protein>
<organism evidence="8 9">
    <name type="scientific">[Ruminococcus] lactaris</name>
    <dbReference type="NCBI Taxonomy" id="46228"/>
    <lineage>
        <taxon>Bacteria</taxon>
        <taxon>Bacillati</taxon>
        <taxon>Bacillota</taxon>
        <taxon>Clostridia</taxon>
        <taxon>Lachnospirales</taxon>
        <taxon>Lachnospiraceae</taxon>
        <taxon>Mediterraneibacter</taxon>
    </lineage>
</organism>
<dbReference type="InterPro" id="IPR006119">
    <property type="entry name" value="Resolv_N"/>
</dbReference>
<gene>
    <name evidence="8" type="ORF">DXD17_03415</name>
</gene>
<evidence type="ECO:0000313" key="9">
    <source>
        <dbReference type="Proteomes" id="UP000260793"/>
    </source>
</evidence>
<dbReference type="Pfam" id="PF07508">
    <property type="entry name" value="Recombinase"/>
    <property type="match status" value="1"/>
</dbReference>
<dbReference type="RefSeq" id="WP_117687770.1">
    <property type="nucleotide sequence ID" value="NZ_QSQN01000006.1"/>
</dbReference>
<dbReference type="InterPro" id="IPR036162">
    <property type="entry name" value="Resolvase-like_N_sf"/>
</dbReference>
<dbReference type="Pfam" id="PF13408">
    <property type="entry name" value="Zn_ribbon_recom"/>
    <property type="match status" value="1"/>
</dbReference>
<sequence>MSRQTATTLITALYPRLSHEDELQGESNSISNQKRILEAYAKQNGFTNLKWYTDDGFSGANFQRPGFQSMLADIEAGLVGTVIVKDMSRLGRNYLQVGMYTEMIFPQKNVRFIAINDGVDSAQGDNDFAPLRNIFNEWLVRDTSKKIRAVKRSKGMSGKPVTSKPVYGYLMDEDENFIIDEEAAPVVKQIYSLCLAGNGPTKIARMLTEQEIPTPGTLEYRRTGRTRRYHPGYECKWAANTVVHILENREYTGCLVNFKTTTQSYKNSKIIYNSEDKQAVFENHHEIIIDKDTWERVQELRKQRKRPNRYDEVGLFSGLLFCADCGSVMYQQRYQTDKRKQDCYICGSYKKRTADCTAHFIRTDLLTEGVTENLRKVTQYAAKHETRFMKLLTEQNEDGNKRRNAAKKKELEAAEKRIAELSAIFKRLYEDSVAGRISDERFTELSADYEAEQKELKERAAVLQGELSRTLEATANAEKFMKVVRKYTSFEELTPTLLREFVEKIVIHESEALDGKRRGKLRRQEIEIYYSFVGKVELPDA</sequence>
<keyword evidence="2" id="KW-0479">Metal-binding</keyword>
<evidence type="ECO:0000256" key="4">
    <source>
        <dbReference type="ARBA" id="ARBA00023163"/>
    </source>
</evidence>
<feature type="domain" description="Resolvase/invertase-type recombinase catalytic" evidence="6">
    <location>
        <begin position="10"/>
        <end position="158"/>
    </location>
</feature>
<dbReference type="InterPro" id="IPR025378">
    <property type="entry name" value="DUF4368"/>
</dbReference>
<evidence type="ECO:0000313" key="8">
    <source>
        <dbReference type="EMBL" id="RGK41820.1"/>
    </source>
</evidence>
<dbReference type="PROSITE" id="PS51736">
    <property type="entry name" value="RECOMBINASES_3"/>
    <property type="match status" value="1"/>
</dbReference>
<proteinExistence type="inferred from homology"/>
<dbReference type="InterPro" id="IPR050639">
    <property type="entry name" value="SSR_resolvase"/>
</dbReference>
<dbReference type="AlphaFoldDB" id="A0A3E4LWI4"/>
<evidence type="ECO:0000256" key="1">
    <source>
        <dbReference type="ARBA" id="ARBA00008925"/>
    </source>
</evidence>
<accession>A0A3E4LWI4</accession>
<dbReference type="EMBL" id="QSQN01000006">
    <property type="protein sequence ID" value="RGK41820.1"/>
    <property type="molecule type" value="Genomic_DNA"/>
</dbReference>
<dbReference type="PROSITE" id="PS51737">
    <property type="entry name" value="RECOMBINASE_DNA_BIND"/>
    <property type="match status" value="1"/>
</dbReference>
<comment type="similarity">
    <text evidence="1">Belongs to the archaeal RpoM/eukaryotic RPA12/RPB9/RPC11 RNA polymerase family.</text>
</comment>
<dbReference type="GO" id="GO:0046872">
    <property type="term" value="F:metal ion binding"/>
    <property type="evidence" value="ECO:0007669"/>
    <property type="project" value="UniProtKB-KW"/>
</dbReference>
<dbReference type="SMART" id="SM00857">
    <property type="entry name" value="Resolvase"/>
    <property type="match status" value="1"/>
</dbReference>
<dbReference type="CDD" id="cd03770">
    <property type="entry name" value="SR_TndX_transposase"/>
    <property type="match status" value="1"/>
</dbReference>
<feature type="coiled-coil region" evidence="5">
    <location>
        <begin position="389"/>
        <end position="466"/>
    </location>
</feature>
<dbReference type="Gene3D" id="3.90.1750.20">
    <property type="entry name" value="Putative Large Serine Recombinase, Chain B, Domain 2"/>
    <property type="match status" value="1"/>
</dbReference>
<feature type="domain" description="Recombinase" evidence="7">
    <location>
        <begin position="166"/>
        <end position="307"/>
    </location>
</feature>
<dbReference type="InterPro" id="IPR025827">
    <property type="entry name" value="Zn_ribbon_recom_dom"/>
</dbReference>
<dbReference type="GO" id="GO:0000150">
    <property type="term" value="F:DNA strand exchange activity"/>
    <property type="evidence" value="ECO:0007669"/>
    <property type="project" value="InterPro"/>
</dbReference>
<dbReference type="SUPFAM" id="SSF53041">
    <property type="entry name" value="Resolvase-like"/>
    <property type="match status" value="1"/>
</dbReference>
<evidence type="ECO:0000259" key="7">
    <source>
        <dbReference type="PROSITE" id="PS51737"/>
    </source>
</evidence>
<dbReference type="PANTHER" id="PTHR30461:SF23">
    <property type="entry name" value="DNA RECOMBINASE-RELATED"/>
    <property type="match status" value="1"/>
</dbReference>
<comment type="caution">
    <text evidence="8">The sequence shown here is derived from an EMBL/GenBank/DDBJ whole genome shotgun (WGS) entry which is preliminary data.</text>
</comment>
<dbReference type="Pfam" id="PF14287">
    <property type="entry name" value="DUF4368"/>
    <property type="match status" value="1"/>
</dbReference>
<dbReference type="InterPro" id="IPR011109">
    <property type="entry name" value="DNA_bind_recombinase_dom"/>
</dbReference>
<name>A0A3E4LWI4_9FIRM</name>
<dbReference type="Proteomes" id="UP000260793">
    <property type="component" value="Unassembled WGS sequence"/>
</dbReference>
<dbReference type="Pfam" id="PF00239">
    <property type="entry name" value="Resolvase"/>
    <property type="match status" value="1"/>
</dbReference>
<dbReference type="InterPro" id="IPR019761">
    <property type="entry name" value="DNA-dir_RNA_pol-M_15_CS"/>
</dbReference>
<dbReference type="GO" id="GO:0003677">
    <property type="term" value="F:DNA binding"/>
    <property type="evidence" value="ECO:0007669"/>
    <property type="project" value="InterPro"/>
</dbReference>
<evidence type="ECO:0000256" key="2">
    <source>
        <dbReference type="ARBA" id="ARBA00022723"/>
    </source>
</evidence>
<dbReference type="Gene3D" id="3.40.50.1390">
    <property type="entry name" value="Resolvase, N-terminal catalytic domain"/>
    <property type="match status" value="1"/>
</dbReference>
<keyword evidence="4" id="KW-0804">Transcription</keyword>
<dbReference type="PROSITE" id="PS01030">
    <property type="entry name" value="RNA_POL_M_15KD"/>
    <property type="match status" value="1"/>
</dbReference>
<dbReference type="InterPro" id="IPR038109">
    <property type="entry name" value="DNA_bind_recomb_sf"/>
</dbReference>
<evidence type="ECO:0000256" key="5">
    <source>
        <dbReference type="SAM" id="Coils"/>
    </source>
</evidence>
<keyword evidence="3" id="KW-0862">Zinc</keyword>
<evidence type="ECO:0000256" key="3">
    <source>
        <dbReference type="ARBA" id="ARBA00022833"/>
    </source>
</evidence>
<dbReference type="PANTHER" id="PTHR30461">
    <property type="entry name" value="DNA-INVERTASE FROM LAMBDOID PROPHAGE"/>
    <property type="match status" value="1"/>
</dbReference>
<reference evidence="8 9" key="1">
    <citation type="submission" date="2018-08" db="EMBL/GenBank/DDBJ databases">
        <title>A genome reference for cultivated species of the human gut microbiota.</title>
        <authorList>
            <person name="Zou Y."/>
            <person name="Xue W."/>
            <person name="Luo G."/>
        </authorList>
    </citation>
    <scope>NUCLEOTIDE SEQUENCE [LARGE SCALE GENOMIC DNA]</scope>
    <source>
        <strain evidence="8 9">TF11-7</strain>
    </source>
</reference>
<evidence type="ECO:0000259" key="6">
    <source>
        <dbReference type="PROSITE" id="PS51736"/>
    </source>
</evidence>